<protein>
    <recommendedName>
        <fullName evidence="2">Altered inheritance of mitochondria protein 32</fullName>
    </recommendedName>
</protein>
<dbReference type="RefSeq" id="XP_016638868.1">
    <property type="nucleotide sequence ID" value="XM_016784036.1"/>
</dbReference>
<evidence type="ECO:0000256" key="1">
    <source>
        <dbReference type="ARBA" id="ARBA00038208"/>
    </source>
</evidence>
<evidence type="ECO:0000256" key="3">
    <source>
        <dbReference type="SAM" id="MobiDB-lite"/>
    </source>
</evidence>
<dbReference type="PANTHER" id="PTHR31902">
    <property type="entry name" value="ACTIN PATCHES DISTAL PROTEIN 1"/>
    <property type="match status" value="1"/>
</dbReference>
<dbReference type="Pfam" id="PF06999">
    <property type="entry name" value="Suc_Fer-like"/>
    <property type="match status" value="1"/>
</dbReference>
<dbReference type="VEuPathDB" id="FungiDB:SAPIO_CDS10453"/>
<dbReference type="PANTHER" id="PTHR31902:SF7">
    <property type="entry name" value="ALTERED INHERITANCE OF MITOCHONDRIA PROTEIN 32"/>
    <property type="match status" value="1"/>
</dbReference>
<gene>
    <name evidence="4" type="ORF">SAPIO_CDS10453</name>
</gene>
<keyword evidence="5" id="KW-1185">Reference proteome</keyword>
<feature type="compositionally biased region" description="Low complexity" evidence="3">
    <location>
        <begin position="1"/>
        <end position="22"/>
    </location>
</feature>
<feature type="compositionally biased region" description="Basic and acidic residues" evidence="3">
    <location>
        <begin position="210"/>
        <end position="229"/>
    </location>
</feature>
<reference evidence="4 5" key="1">
    <citation type="journal article" date="2014" name="Genome Announc.">
        <title>Draft genome sequence of the pathogenic fungus Scedosporium apiospermum.</title>
        <authorList>
            <person name="Vandeputte P."/>
            <person name="Ghamrawi S."/>
            <person name="Rechenmann M."/>
            <person name="Iltis A."/>
            <person name="Giraud S."/>
            <person name="Fleury M."/>
            <person name="Thornton C."/>
            <person name="Delhaes L."/>
            <person name="Meyer W."/>
            <person name="Papon N."/>
            <person name="Bouchara J.P."/>
        </authorList>
    </citation>
    <scope>NUCLEOTIDE SEQUENCE [LARGE SCALE GENOMIC DNA]</scope>
    <source>
        <strain evidence="4 5">IHEM 14462</strain>
    </source>
</reference>
<evidence type="ECO:0000313" key="5">
    <source>
        <dbReference type="Proteomes" id="UP000028545"/>
    </source>
</evidence>
<feature type="region of interest" description="Disordered" evidence="3">
    <location>
        <begin position="1"/>
        <end position="50"/>
    </location>
</feature>
<dbReference type="InterPro" id="IPR009737">
    <property type="entry name" value="Aim32/Apd1-like"/>
</dbReference>
<dbReference type="InterPro" id="IPR036249">
    <property type="entry name" value="Thioredoxin-like_sf"/>
</dbReference>
<dbReference type="GeneID" id="27719651"/>
<organism evidence="4 5">
    <name type="scientific">Pseudallescheria apiosperma</name>
    <name type="common">Scedosporium apiospermum</name>
    <dbReference type="NCBI Taxonomy" id="563466"/>
    <lineage>
        <taxon>Eukaryota</taxon>
        <taxon>Fungi</taxon>
        <taxon>Dikarya</taxon>
        <taxon>Ascomycota</taxon>
        <taxon>Pezizomycotina</taxon>
        <taxon>Sordariomycetes</taxon>
        <taxon>Hypocreomycetidae</taxon>
        <taxon>Microascales</taxon>
        <taxon>Microascaceae</taxon>
        <taxon>Scedosporium</taxon>
    </lineage>
</organism>
<dbReference type="AlphaFoldDB" id="A0A084FVF7"/>
<comment type="caution">
    <text evidence="4">The sequence shown here is derived from an EMBL/GenBank/DDBJ whole genome shotgun (WGS) entry which is preliminary data.</text>
</comment>
<sequence length="320" mass="34705">MNPRPLIRLRPSPRSRSLLQPSTYASFHTTTHRSQPRQPPSSSSTRTFPTVEECPAPTCECSPAPDLEIDRKSKLAGVFVPYVEQVLPYHNITFLASSFPSSPGPNPSAYLLPSFTYIPSIAPSPTSLTHLSKSLLLPETLHPIHASLPPESRAHLTRDPSLGGTVPSVPVSDVMILICGHGSRDLRCGVMGPLLREEFRRVLSREDGISLVEDDHPPSEPAEAAKGDSARMTARVGLISHIGGHKFAGNVIVYVPPGATIEDEVVGSRRKHPLAGCGVWYGRVGPENVEGIVRETVKGGNVILEHFRGGLDAERRILRV</sequence>
<proteinExistence type="inferred from homology"/>
<comment type="similarity">
    <text evidence="1">Belongs to the AIM32 family.</text>
</comment>
<feature type="region of interest" description="Disordered" evidence="3">
    <location>
        <begin position="210"/>
        <end position="230"/>
    </location>
</feature>
<dbReference type="HOGENOM" id="CLU_044499_0_0_1"/>
<dbReference type="CDD" id="cd03062">
    <property type="entry name" value="TRX_Fd_Sucrase"/>
    <property type="match status" value="1"/>
</dbReference>
<dbReference type="OrthoDB" id="10253744at2759"/>
<accession>A0A084FVF7</accession>
<name>A0A084FVF7_PSEDA</name>
<dbReference type="Proteomes" id="UP000028545">
    <property type="component" value="Unassembled WGS sequence"/>
</dbReference>
<evidence type="ECO:0000313" key="4">
    <source>
        <dbReference type="EMBL" id="KEZ39069.1"/>
    </source>
</evidence>
<dbReference type="SUPFAM" id="SSF52833">
    <property type="entry name" value="Thioredoxin-like"/>
    <property type="match status" value="1"/>
</dbReference>
<dbReference type="EMBL" id="JOWA01000165">
    <property type="protein sequence ID" value="KEZ39069.1"/>
    <property type="molecule type" value="Genomic_DNA"/>
</dbReference>
<evidence type="ECO:0000256" key="2">
    <source>
        <dbReference type="ARBA" id="ARBA00040895"/>
    </source>
</evidence>
<dbReference type="Gene3D" id="3.40.30.10">
    <property type="entry name" value="Glutaredoxin"/>
    <property type="match status" value="1"/>
</dbReference>
<dbReference type="KEGG" id="sapo:SAPIO_CDS10453"/>
<dbReference type="OMA" id="DDWPSKI"/>